<reference evidence="1" key="1">
    <citation type="submission" date="2021-05" db="EMBL/GenBank/DDBJ databases">
        <authorList>
            <person name="Alioto T."/>
            <person name="Alioto T."/>
            <person name="Gomez Garrido J."/>
        </authorList>
    </citation>
    <scope>NUCLEOTIDE SEQUENCE</scope>
</reference>
<name>A0A8D8DPV8_CULPI</name>
<dbReference type="EMBL" id="HBUE01273465">
    <property type="protein sequence ID" value="CAG6565092.1"/>
    <property type="molecule type" value="Transcribed_RNA"/>
</dbReference>
<accession>A0A8D8DPV8</accession>
<sequence>MYGNLNFNGHLDWVGDWAIDKFFDDLLNGHRNRDFNVLLDDGFNGPIDDLLHDLSHRVRHLNLFGDDLFHWNRSVYDSFNRNLNGDGLRDGSINVVMHRDVLLDRVWHVDRRLHRLLNDSIDWVRNRDLLLHNSIHRLWNGLLYVNRLLDYSIHRLLNVDVLLNDSINRLLNHDRLGNQIRTSSKLQLARLRLLLVNQNVLDVDAFLNLHDRPLNALILLRRLQDRIDAIVNVLIVVV</sequence>
<proteinExistence type="predicted"/>
<protein>
    <submittedName>
        <fullName evidence="1">(northern house mosquito) hypothetical protein</fullName>
    </submittedName>
</protein>
<dbReference type="AlphaFoldDB" id="A0A8D8DPV8"/>
<dbReference type="EMBL" id="HBUE01168138">
    <property type="protein sequence ID" value="CAG6513621.1"/>
    <property type="molecule type" value="Transcribed_RNA"/>
</dbReference>
<organism evidence="1">
    <name type="scientific">Culex pipiens</name>
    <name type="common">House mosquito</name>
    <dbReference type="NCBI Taxonomy" id="7175"/>
    <lineage>
        <taxon>Eukaryota</taxon>
        <taxon>Metazoa</taxon>
        <taxon>Ecdysozoa</taxon>
        <taxon>Arthropoda</taxon>
        <taxon>Hexapoda</taxon>
        <taxon>Insecta</taxon>
        <taxon>Pterygota</taxon>
        <taxon>Neoptera</taxon>
        <taxon>Endopterygota</taxon>
        <taxon>Diptera</taxon>
        <taxon>Nematocera</taxon>
        <taxon>Culicoidea</taxon>
        <taxon>Culicidae</taxon>
        <taxon>Culicinae</taxon>
        <taxon>Culicini</taxon>
        <taxon>Culex</taxon>
        <taxon>Culex</taxon>
    </lineage>
</organism>
<evidence type="ECO:0000313" key="1">
    <source>
        <dbReference type="EMBL" id="CAG6513621.1"/>
    </source>
</evidence>